<sequence length="144" mass="15525">MLPSAETPPFAPHETLGYALKRAHHALRLHMDGQLKSLGLTAPQYNVLSSLEAEPGASNARLARRAFVTPQTMQAMLVKLERAGLIARTPDDEHGRIQRTELTDAGRATLAEAHRAVMETERRAQAAASPDAAAMLLRIAAALS</sequence>
<dbReference type="Pfam" id="PF12802">
    <property type="entry name" value="MarR_2"/>
    <property type="match status" value="1"/>
</dbReference>
<comment type="caution">
    <text evidence="2">The sequence shown here is derived from an EMBL/GenBank/DDBJ whole genome shotgun (WGS) entry which is preliminary data.</text>
</comment>
<dbReference type="Proteomes" id="UP000474757">
    <property type="component" value="Unassembled WGS sequence"/>
</dbReference>
<feature type="domain" description="HTH marR-type" evidence="1">
    <location>
        <begin position="13"/>
        <end position="144"/>
    </location>
</feature>
<dbReference type="SUPFAM" id="SSF46785">
    <property type="entry name" value="Winged helix' DNA-binding domain"/>
    <property type="match status" value="1"/>
</dbReference>
<dbReference type="RefSeq" id="WP_163893106.1">
    <property type="nucleotide sequence ID" value="NZ_JAAFYS010000002.1"/>
</dbReference>
<dbReference type="EMBL" id="JAAGAB010000002">
    <property type="protein sequence ID" value="NDV01363.1"/>
    <property type="molecule type" value="Genomic_DNA"/>
</dbReference>
<dbReference type="GO" id="GO:0006950">
    <property type="term" value="P:response to stress"/>
    <property type="evidence" value="ECO:0007669"/>
    <property type="project" value="TreeGrafter"/>
</dbReference>
<evidence type="ECO:0000259" key="1">
    <source>
        <dbReference type="PROSITE" id="PS50995"/>
    </source>
</evidence>
<dbReference type="PROSITE" id="PS50995">
    <property type="entry name" value="HTH_MARR_2"/>
    <property type="match status" value="1"/>
</dbReference>
<reference evidence="2 3" key="1">
    <citation type="submission" date="2020-02" db="EMBL/GenBank/DDBJ databases">
        <title>Pseudoroseicyclus tamarix, sp. nov., isolated from offshore sediment of a Tamarix chinensis forest.</title>
        <authorList>
            <person name="Gai Y."/>
        </authorList>
    </citation>
    <scope>NUCLEOTIDE SEQUENCE [LARGE SCALE GENOMIC DNA]</scope>
    <source>
        <strain evidence="2 3">CLL3-39</strain>
    </source>
</reference>
<dbReference type="InterPro" id="IPR000835">
    <property type="entry name" value="HTH_MarR-typ"/>
</dbReference>
<gene>
    <name evidence="2" type="ORF">GZA08_10345</name>
</gene>
<proteinExistence type="predicted"/>
<organism evidence="2 3">
    <name type="scientific">Pseudoroseicyclus tamaricis</name>
    <dbReference type="NCBI Taxonomy" id="2705421"/>
    <lineage>
        <taxon>Bacteria</taxon>
        <taxon>Pseudomonadati</taxon>
        <taxon>Pseudomonadota</taxon>
        <taxon>Alphaproteobacteria</taxon>
        <taxon>Rhodobacterales</taxon>
        <taxon>Paracoccaceae</taxon>
        <taxon>Pseudoroseicyclus</taxon>
    </lineage>
</organism>
<dbReference type="InterPro" id="IPR036390">
    <property type="entry name" value="WH_DNA-bd_sf"/>
</dbReference>
<dbReference type="InterPro" id="IPR039422">
    <property type="entry name" value="MarR/SlyA-like"/>
</dbReference>
<dbReference type="Gene3D" id="1.10.10.10">
    <property type="entry name" value="Winged helix-like DNA-binding domain superfamily/Winged helix DNA-binding domain"/>
    <property type="match status" value="1"/>
</dbReference>
<dbReference type="AlphaFoldDB" id="A0A6B2JIX8"/>
<name>A0A6B2JIX8_9RHOB</name>
<protein>
    <submittedName>
        <fullName evidence="2">MarR family transcriptional regulator</fullName>
    </submittedName>
</protein>
<dbReference type="SMART" id="SM00347">
    <property type="entry name" value="HTH_MARR"/>
    <property type="match status" value="1"/>
</dbReference>
<dbReference type="InterPro" id="IPR036388">
    <property type="entry name" value="WH-like_DNA-bd_sf"/>
</dbReference>
<keyword evidence="3" id="KW-1185">Reference proteome</keyword>
<dbReference type="GO" id="GO:0003700">
    <property type="term" value="F:DNA-binding transcription factor activity"/>
    <property type="evidence" value="ECO:0007669"/>
    <property type="project" value="InterPro"/>
</dbReference>
<dbReference type="PANTHER" id="PTHR33164">
    <property type="entry name" value="TRANSCRIPTIONAL REGULATOR, MARR FAMILY"/>
    <property type="match status" value="1"/>
</dbReference>
<evidence type="ECO:0000313" key="3">
    <source>
        <dbReference type="Proteomes" id="UP000474757"/>
    </source>
</evidence>
<evidence type="ECO:0000313" key="2">
    <source>
        <dbReference type="EMBL" id="NDV01363.1"/>
    </source>
</evidence>
<dbReference type="PANTHER" id="PTHR33164:SF43">
    <property type="entry name" value="HTH-TYPE TRANSCRIPTIONAL REPRESSOR YETL"/>
    <property type="match status" value="1"/>
</dbReference>
<accession>A0A6B2JIX8</accession>